<dbReference type="EMBL" id="JBAMIC010000024">
    <property type="protein sequence ID" value="KAK7090193.1"/>
    <property type="molecule type" value="Genomic_DNA"/>
</dbReference>
<dbReference type="NCBIfam" id="TIGR01444">
    <property type="entry name" value="fkbM_fam"/>
    <property type="match status" value="1"/>
</dbReference>
<sequence>MRGRTIQTFTLAAILVVCVVIVLHVAHQTSYNQSTEELSPIPLHNTNLMQDQQLINRNIPRGYSKRKPEDTDVSLRTSADKEEENVSKINRLGVLFARDARDWAPLTCDRNRTLRQVSIKTKIGNFTFYVYDKASDDESVTARALKGNIFERSEIERFLDISRDLPLIDVGGNVGLVALQAAMQGRQVVAVEPIPENALRLCRSALDFGHSHLVHVINNAVSSSEGNVTLASDISKQSTRFEVARKSGWGFDSIVRFAILLDRLLEVVPFKRAALKIDVESHEGHVIAGAHKLFKEMDIPLVWMEWAHVKEKTEFGAKTILDFMQTYSMEPYDLMSGRRLHEKTYMHWPFTVLWRKTNFPMPAERER</sequence>
<dbReference type="PANTHER" id="PTHR34203">
    <property type="entry name" value="METHYLTRANSFERASE, FKBM FAMILY PROTEIN"/>
    <property type="match status" value="1"/>
</dbReference>
<dbReference type="PANTHER" id="PTHR34203:SF15">
    <property type="entry name" value="SLL1173 PROTEIN"/>
    <property type="match status" value="1"/>
</dbReference>
<dbReference type="InterPro" id="IPR006342">
    <property type="entry name" value="FkbM_mtfrase"/>
</dbReference>
<dbReference type="InterPro" id="IPR052514">
    <property type="entry name" value="SAM-dependent_MTase"/>
</dbReference>
<evidence type="ECO:0000259" key="3">
    <source>
        <dbReference type="Pfam" id="PF05050"/>
    </source>
</evidence>
<feature type="domain" description="Methyltransferase FkbM" evidence="3">
    <location>
        <begin position="169"/>
        <end position="325"/>
    </location>
</feature>
<feature type="region of interest" description="Disordered" evidence="1">
    <location>
        <begin position="59"/>
        <end position="80"/>
    </location>
</feature>
<reference evidence="4 5" key="1">
    <citation type="submission" date="2024-02" db="EMBL/GenBank/DDBJ databases">
        <title>Chromosome-scale genome assembly of the rough periwinkle Littorina saxatilis.</title>
        <authorList>
            <person name="De Jode A."/>
            <person name="Faria R."/>
            <person name="Formenti G."/>
            <person name="Sims Y."/>
            <person name="Smith T.P."/>
            <person name="Tracey A."/>
            <person name="Wood J.M.D."/>
            <person name="Zagrodzka Z.B."/>
            <person name="Johannesson K."/>
            <person name="Butlin R.K."/>
            <person name="Leder E.H."/>
        </authorList>
    </citation>
    <scope>NUCLEOTIDE SEQUENCE [LARGE SCALE GENOMIC DNA]</scope>
    <source>
        <strain evidence="4">Snail1</strain>
        <tissue evidence="4">Muscle</tissue>
    </source>
</reference>
<evidence type="ECO:0000313" key="5">
    <source>
        <dbReference type="Proteomes" id="UP001374579"/>
    </source>
</evidence>
<comment type="caution">
    <text evidence="4">The sequence shown here is derived from an EMBL/GenBank/DDBJ whole genome shotgun (WGS) entry which is preliminary data.</text>
</comment>
<dbReference type="Pfam" id="PF05050">
    <property type="entry name" value="Methyltransf_21"/>
    <property type="match status" value="1"/>
</dbReference>
<keyword evidence="2" id="KW-0732">Signal</keyword>
<dbReference type="Gene3D" id="3.40.50.150">
    <property type="entry name" value="Vaccinia Virus protein VP39"/>
    <property type="match status" value="1"/>
</dbReference>
<dbReference type="SUPFAM" id="SSF53335">
    <property type="entry name" value="S-adenosyl-L-methionine-dependent methyltransferases"/>
    <property type="match status" value="1"/>
</dbReference>
<keyword evidence="5" id="KW-1185">Reference proteome</keyword>
<name>A0AAN9AND5_9CAEN</name>
<feature type="chain" id="PRO_5043006362" description="Methyltransferase FkbM domain-containing protein" evidence="2">
    <location>
        <begin position="29"/>
        <end position="367"/>
    </location>
</feature>
<organism evidence="4 5">
    <name type="scientific">Littorina saxatilis</name>
    <dbReference type="NCBI Taxonomy" id="31220"/>
    <lineage>
        <taxon>Eukaryota</taxon>
        <taxon>Metazoa</taxon>
        <taxon>Spiralia</taxon>
        <taxon>Lophotrochozoa</taxon>
        <taxon>Mollusca</taxon>
        <taxon>Gastropoda</taxon>
        <taxon>Caenogastropoda</taxon>
        <taxon>Littorinimorpha</taxon>
        <taxon>Littorinoidea</taxon>
        <taxon>Littorinidae</taxon>
        <taxon>Littorina</taxon>
    </lineage>
</organism>
<accession>A0AAN9AND5</accession>
<dbReference type="AlphaFoldDB" id="A0AAN9AND5"/>
<feature type="signal peptide" evidence="2">
    <location>
        <begin position="1"/>
        <end position="28"/>
    </location>
</feature>
<proteinExistence type="predicted"/>
<evidence type="ECO:0000256" key="1">
    <source>
        <dbReference type="SAM" id="MobiDB-lite"/>
    </source>
</evidence>
<protein>
    <recommendedName>
        <fullName evidence="3">Methyltransferase FkbM domain-containing protein</fullName>
    </recommendedName>
</protein>
<dbReference type="Proteomes" id="UP001374579">
    <property type="component" value="Unassembled WGS sequence"/>
</dbReference>
<evidence type="ECO:0000313" key="4">
    <source>
        <dbReference type="EMBL" id="KAK7090193.1"/>
    </source>
</evidence>
<gene>
    <name evidence="4" type="ORF">V1264_010026</name>
</gene>
<dbReference type="InterPro" id="IPR029063">
    <property type="entry name" value="SAM-dependent_MTases_sf"/>
</dbReference>
<evidence type="ECO:0000256" key="2">
    <source>
        <dbReference type="SAM" id="SignalP"/>
    </source>
</evidence>